<reference evidence="2 3" key="1">
    <citation type="submission" date="2015-07" db="EMBL/GenBank/DDBJ databases">
        <authorList>
            <person name="Noorani M."/>
        </authorList>
    </citation>
    <scope>NUCLEOTIDE SEQUENCE [LARGE SCALE GENOMIC DNA]</scope>
    <source>
        <strain evidence="2 3">CECT 5088</strain>
    </source>
</reference>
<keyword evidence="1" id="KW-0472">Membrane</keyword>
<dbReference type="EMBL" id="CXPG01000025">
    <property type="protein sequence ID" value="CTQ34769.1"/>
    <property type="molecule type" value="Genomic_DNA"/>
</dbReference>
<name>A0A0M6XUE6_9RHOB</name>
<evidence type="ECO:0000313" key="2">
    <source>
        <dbReference type="EMBL" id="CTQ34769.1"/>
    </source>
</evidence>
<gene>
    <name evidence="2" type="primary">ybaN</name>
    <name evidence="2" type="ORF">JAN5088_03565</name>
</gene>
<feature type="transmembrane region" description="Helical" evidence="1">
    <location>
        <begin position="12"/>
        <end position="31"/>
    </location>
</feature>
<dbReference type="RefSeq" id="WP_055684132.1">
    <property type="nucleotide sequence ID" value="NZ_CANMUL010000008.1"/>
</dbReference>
<organism evidence="2 3">
    <name type="scientific">Jannaschia rubra</name>
    <dbReference type="NCBI Taxonomy" id="282197"/>
    <lineage>
        <taxon>Bacteria</taxon>
        <taxon>Pseudomonadati</taxon>
        <taxon>Pseudomonadota</taxon>
        <taxon>Alphaproteobacteria</taxon>
        <taxon>Rhodobacterales</taxon>
        <taxon>Roseobacteraceae</taxon>
        <taxon>Jannaschia</taxon>
    </lineage>
</organism>
<keyword evidence="1" id="KW-0812">Transmembrane</keyword>
<evidence type="ECO:0000313" key="3">
    <source>
        <dbReference type="Proteomes" id="UP000048908"/>
    </source>
</evidence>
<dbReference type="STRING" id="282197.SAMN04488517_11172"/>
<dbReference type="Pfam" id="PF04304">
    <property type="entry name" value="DUF454"/>
    <property type="match status" value="1"/>
</dbReference>
<dbReference type="PIRSF" id="PIRSF016789">
    <property type="entry name" value="DUF454"/>
    <property type="match status" value="1"/>
</dbReference>
<keyword evidence="1" id="KW-1133">Transmembrane helix</keyword>
<dbReference type="PANTHER" id="PTHR35813:SF1">
    <property type="entry name" value="INNER MEMBRANE PROTEIN YBAN"/>
    <property type="match status" value="1"/>
</dbReference>
<dbReference type="AlphaFoldDB" id="A0A0M6XUE6"/>
<evidence type="ECO:0000256" key="1">
    <source>
        <dbReference type="SAM" id="Phobius"/>
    </source>
</evidence>
<accession>A0A0M6XUE6</accession>
<sequence length="128" mass="13682">MSSRPDLTPRRLFWLVVGGLALALGLIGALLPVMPTAPFVIVAAFAFARSSPQMAHWLETHRTFGPVIINWRDHGGIAPRYKALSVGMMAVSMTLALFLALPPVVLAVQGTCLAAASLFILTRPNGPH</sequence>
<feature type="transmembrane region" description="Helical" evidence="1">
    <location>
        <begin position="79"/>
        <end position="98"/>
    </location>
</feature>
<protein>
    <submittedName>
        <fullName evidence="2">Inner membrane protein YbaN</fullName>
    </submittedName>
</protein>
<keyword evidence="3" id="KW-1185">Reference proteome</keyword>
<dbReference type="PANTHER" id="PTHR35813">
    <property type="entry name" value="INNER MEMBRANE PROTEIN YBAN"/>
    <property type="match status" value="1"/>
</dbReference>
<dbReference type="GO" id="GO:0005886">
    <property type="term" value="C:plasma membrane"/>
    <property type="evidence" value="ECO:0007669"/>
    <property type="project" value="TreeGrafter"/>
</dbReference>
<dbReference type="OrthoDB" id="9816293at2"/>
<dbReference type="Proteomes" id="UP000048908">
    <property type="component" value="Unassembled WGS sequence"/>
</dbReference>
<proteinExistence type="predicted"/>
<dbReference type="InterPro" id="IPR007401">
    <property type="entry name" value="DUF454"/>
</dbReference>